<evidence type="ECO:0000313" key="20">
    <source>
        <dbReference type="EMBL" id="VDK88972.1"/>
    </source>
</evidence>
<keyword evidence="12" id="KW-0810">Translation regulation</keyword>
<accession>A0A3P6TLH3</accession>
<dbReference type="Proteomes" id="UP000277928">
    <property type="component" value="Unassembled WGS sequence"/>
</dbReference>
<keyword evidence="21" id="KW-1185">Reference proteome</keyword>
<dbReference type="PANTHER" id="PTHR13434">
    <property type="entry name" value="PROTEIN CASC3"/>
    <property type="match status" value="1"/>
</dbReference>
<evidence type="ECO:0000256" key="5">
    <source>
        <dbReference type="ARBA" id="ARBA00009548"/>
    </source>
</evidence>
<evidence type="ECO:0000256" key="1">
    <source>
        <dbReference type="ARBA" id="ARBA00004210"/>
    </source>
</evidence>
<evidence type="ECO:0000256" key="8">
    <source>
        <dbReference type="ARBA" id="ARBA00022490"/>
    </source>
</evidence>
<evidence type="ECO:0000259" key="19">
    <source>
        <dbReference type="SMART" id="SM01044"/>
    </source>
</evidence>
<dbReference type="GO" id="GO:0010494">
    <property type="term" value="C:cytoplasmic stress granule"/>
    <property type="evidence" value="ECO:0007669"/>
    <property type="project" value="UniProtKB-SubCell"/>
</dbReference>
<proteinExistence type="inferred from homology"/>
<evidence type="ECO:0000256" key="6">
    <source>
        <dbReference type="ARBA" id="ARBA00019964"/>
    </source>
</evidence>
<comment type="subcellular location">
    <subcellularLocation>
        <location evidence="2">Cell projection</location>
        <location evidence="2">Dendrite</location>
    </subcellularLocation>
    <subcellularLocation>
        <location evidence="1">Cytoplasm</location>
        <location evidence="1">Stress granule</location>
    </subcellularLocation>
    <subcellularLocation>
        <location evidence="4">Cytoplasm</location>
        <location evidence="4">Perinuclear region</location>
    </subcellularLocation>
    <subcellularLocation>
        <location evidence="3">Nucleus speckle</location>
    </subcellularLocation>
</comment>
<evidence type="ECO:0000256" key="7">
    <source>
        <dbReference type="ARBA" id="ARBA00022448"/>
    </source>
</evidence>
<feature type="compositionally biased region" description="Polar residues" evidence="18">
    <location>
        <begin position="368"/>
        <end position="386"/>
    </location>
</feature>
<dbReference type="GO" id="GO:0005681">
    <property type="term" value="C:spliceosomal complex"/>
    <property type="evidence" value="ECO:0007669"/>
    <property type="project" value="UniProtKB-KW"/>
</dbReference>
<dbReference type="AlphaFoldDB" id="A0A3P6TLH3"/>
<feature type="compositionally biased region" description="Polar residues" evidence="18">
    <location>
        <begin position="111"/>
        <end position="126"/>
    </location>
</feature>
<feature type="compositionally biased region" description="Low complexity" evidence="18">
    <location>
        <begin position="1"/>
        <end position="29"/>
    </location>
</feature>
<keyword evidence="7" id="KW-0813">Transport</keyword>
<feature type="region of interest" description="Disordered" evidence="18">
    <location>
        <begin position="1"/>
        <end position="595"/>
    </location>
</feature>
<dbReference type="GO" id="GO:0000184">
    <property type="term" value="P:nuclear-transcribed mRNA catabolic process, nonsense-mediated decay"/>
    <property type="evidence" value="ECO:0007669"/>
    <property type="project" value="UniProtKB-KW"/>
</dbReference>
<comment type="similarity">
    <text evidence="5">Belongs to the CASC3 family.</text>
</comment>
<dbReference type="GO" id="GO:0035145">
    <property type="term" value="C:exon-exon junction complex"/>
    <property type="evidence" value="ECO:0007669"/>
    <property type="project" value="InterPro"/>
</dbReference>
<feature type="compositionally biased region" description="Basic and acidic residues" evidence="18">
    <location>
        <begin position="139"/>
        <end position="149"/>
    </location>
</feature>
<dbReference type="GO" id="GO:0006417">
    <property type="term" value="P:regulation of translation"/>
    <property type="evidence" value="ECO:0007669"/>
    <property type="project" value="UniProtKB-KW"/>
</dbReference>
<feature type="compositionally biased region" description="Basic and acidic residues" evidence="18">
    <location>
        <begin position="198"/>
        <end position="211"/>
    </location>
</feature>
<dbReference type="STRING" id="42156.A0A3P6TLH3"/>
<feature type="compositionally biased region" description="Basic and acidic residues" evidence="18">
    <location>
        <begin position="441"/>
        <end position="457"/>
    </location>
</feature>
<evidence type="ECO:0000256" key="12">
    <source>
        <dbReference type="ARBA" id="ARBA00022845"/>
    </source>
</evidence>
<organism evidence="20 21">
    <name type="scientific">Litomosoides sigmodontis</name>
    <name type="common">Filarial nematode worm</name>
    <dbReference type="NCBI Taxonomy" id="42156"/>
    <lineage>
        <taxon>Eukaryota</taxon>
        <taxon>Metazoa</taxon>
        <taxon>Ecdysozoa</taxon>
        <taxon>Nematoda</taxon>
        <taxon>Chromadorea</taxon>
        <taxon>Rhabditida</taxon>
        <taxon>Spirurina</taxon>
        <taxon>Spiruromorpha</taxon>
        <taxon>Filarioidea</taxon>
        <taxon>Onchocercidae</taxon>
        <taxon>Litomosoides</taxon>
    </lineage>
</organism>
<gene>
    <name evidence="20" type="ORF">NLS_LOCUS8920</name>
</gene>
<dbReference type="GO" id="GO:0030425">
    <property type="term" value="C:dendrite"/>
    <property type="evidence" value="ECO:0007669"/>
    <property type="project" value="UniProtKB-SubCell"/>
</dbReference>
<feature type="compositionally biased region" description="Acidic residues" evidence="18">
    <location>
        <begin position="274"/>
        <end position="299"/>
    </location>
</feature>
<evidence type="ECO:0000256" key="18">
    <source>
        <dbReference type="SAM" id="MobiDB-lite"/>
    </source>
</evidence>
<dbReference type="SMART" id="SM01044">
    <property type="entry name" value="Btz"/>
    <property type="match status" value="1"/>
</dbReference>
<feature type="compositionally biased region" description="Basic and acidic residues" evidence="18">
    <location>
        <begin position="312"/>
        <end position="367"/>
    </location>
</feature>
<feature type="compositionally biased region" description="Polar residues" evidence="18">
    <location>
        <begin position="57"/>
        <end position="74"/>
    </location>
</feature>
<evidence type="ECO:0000256" key="13">
    <source>
        <dbReference type="ARBA" id="ARBA00022884"/>
    </source>
</evidence>
<protein>
    <recommendedName>
        <fullName evidence="6">Protein CASC3</fullName>
    </recommendedName>
</protein>
<evidence type="ECO:0000256" key="15">
    <source>
        <dbReference type="ARBA" id="ARBA00023187"/>
    </source>
</evidence>
<feature type="compositionally biased region" description="Pro residues" evidence="18">
    <location>
        <begin position="546"/>
        <end position="595"/>
    </location>
</feature>
<name>A0A3P6TLH3_LITSI</name>
<keyword evidence="13" id="KW-0694">RNA-binding</keyword>
<keyword evidence="17" id="KW-0966">Cell projection</keyword>
<evidence type="ECO:0000313" key="21">
    <source>
        <dbReference type="Proteomes" id="UP000277928"/>
    </source>
</evidence>
<dbReference type="GO" id="GO:0048471">
    <property type="term" value="C:perinuclear region of cytoplasm"/>
    <property type="evidence" value="ECO:0007669"/>
    <property type="project" value="UniProtKB-SubCell"/>
</dbReference>
<evidence type="ECO:0000256" key="3">
    <source>
        <dbReference type="ARBA" id="ARBA00004324"/>
    </source>
</evidence>
<dbReference type="InterPro" id="IPR018545">
    <property type="entry name" value="Btz_dom"/>
</dbReference>
<feature type="domain" description="Btz" evidence="19">
    <location>
        <begin position="271"/>
        <end position="368"/>
    </location>
</feature>
<dbReference type="GO" id="GO:0008380">
    <property type="term" value="P:RNA splicing"/>
    <property type="evidence" value="ECO:0007669"/>
    <property type="project" value="UniProtKB-KW"/>
</dbReference>
<evidence type="ECO:0000256" key="14">
    <source>
        <dbReference type="ARBA" id="ARBA00023161"/>
    </source>
</evidence>
<feature type="non-terminal residue" evidence="20">
    <location>
        <position position="1"/>
    </location>
</feature>
<dbReference type="InterPro" id="IPR028544">
    <property type="entry name" value="CASC3"/>
</dbReference>
<keyword evidence="11" id="KW-0509">mRNA transport</keyword>
<dbReference type="OrthoDB" id="657902at2759"/>
<dbReference type="Pfam" id="PF09405">
    <property type="entry name" value="Btz"/>
    <property type="match status" value="1"/>
</dbReference>
<sequence length="645" mass="70467">TTTTTPTTNSNTTTENTTTTTTTATEAASGNKEKDSTENSVPLCIKPENPRNEQFHPDSSMNSAIPATEKSSPGVTEEKKNLMQSSNSAAVTGDGAVADNVNIDKPEVDALSTSGTENTTGITASEGTLLRDSANSFDQNKDGSFEHNLKGASDQTLKPKVTTPVDSPLPESQINATDAIIEQSDVAFTPSSGENEENYVKDETVRGIDEGMEKEDSDSEGDFKTQERSTSLADKEASSDETDHFVDAKSYTQMDGASGDDAVEIGEEAKEQTEEIQDEEGYEYDEEEQETGPDDDEVEGNPAFIPKSGRYYMHDSRNTDEERIPEPSPHSRADGKWKHDRFDERSQRPKTKRELMNRYGYDIRNEAKNTAGTGLNASPPQSNQTRDTSKGSSGNGNYGNRGRHSNQALLHHPQHQSYDRRDRRRPIQNSGTGRPANRGSRKTEHHVNTNQRRDQHGTRVFKNSPANTQKGTTNRTDNNRTYDRSDEYLRDNRQNSGGGGNKGRGGRAGVSGGDTSITYGKGGGTHTGGKRYSTQRVATNYTPNVQQPPLPQPPPPLQSAPTTGPIPIPPPDWRPPAYQGPPPPSTVPPPPPPAIAIPAQVPNFRPSDIVYFDPQPQQLFRGNPIPPRTKKRLEIVPPYQGKNSN</sequence>
<evidence type="ECO:0000256" key="10">
    <source>
        <dbReference type="ARBA" id="ARBA00022728"/>
    </source>
</evidence>
<evidence type="ECO:0000256" key="2">
    <source>
        <dbReference type="ARBA" id="ARBA00004279"/>
    </source>
</evidence>
<evidence type="ECO:0000256" key="11">
    <source>
        <dbReference type="ARBA" id="ARBA00022816"/>
    </source>
</evidence>
<evidence type="ECO:0000256" key="17">
    <source>
        <dbReference type="ARBA" id="ARBA00023273"/>
    </source>
</evidence>
<keyword evidence="8" id="KW-0963">Cytoplasm</keyword>
<keyword evidence="15" id="KW-0508">mRNA splicing</keyword>
<evidence type="ECO:0000256" key="4">
    <source>
        <dbReference type="ARBA" id="ARBA00004556"/>
    </source>
</evidence>
<dbReference type="GO" id="GO:0051028">
    <property type="term" value="P:mRNA transport"/>
    <property type="evidence" value="ECO:0007669"/>
    <property type="project" value="UniProtKB-KW"/>
</dbReference>
<dbReference type="GO" id="GO:0006397">
    <property type="term" value="P:mRNA processing"/>
    <property type="evidence" value="ECO:0007669"/>
    <property type="project" value="UniProtKB-KW"/>
</dbReference>
<keyword evidence="10" id="KW-0747">Spliceosome</keyword>
<dbReference type="GO" id="GO:0016607">
    <property type="term" value="C:nuclear speck"/>
    <property type="evidence" value="ECO:0007669"/>
    <property type="project" value="UniProtKB-SubCell"/>
</dbReference>
<feature type="region of interest" description="Disordered" evidence="18">
    <location>
        <begin position="615"/>
        <end position="645"/>
    </location>
</feature>
<dbReference type="EMBL" id="UYRX01001266">
    <property type="protein sequence ID" value="VDK88972.1"/>
    <property type="molecule type" value="Genomic_DNA"/>
</dbReference>
<dbReference type="OMA" id="SHVRRGM"/>
<dbReference type="PANTHER" id="PTHR13434:SF0">
    <property type="entry name" value="PROTEIN CASC3"/>
    <property type="match status" value="1"/>
</dbReference>
<feature type="compositionally biased region" description="Polar residues" evidence="18">
    <location>
        <begin position="532"/>
        <end position="545"/>
    </location>
</feature>
<keyword evidence="16" id="KW-0539">Nucleus</keyword>
<evidence type="ECO:0000256" key="9">
    <source>
        <dbReference type="ARBA" id="ARBA00022664"/>
    </source>
</evidence>
<keyword evidence="14" id="KW-0866">Nonsense-mediated mRNA decay</keyword>
<feature type="compositionally biased region" description="Gly residues" evidence="18">
    <location>
        <begin position="496"/>
        <end position="512"/>
    </location>
</feature>
<keyword evidence="9" id="KW-0507">mRNA processing</keyword>
<reference evidence="20 21" key="1">
    <citation type="submission" date="2018-08" db="EMBL/GenBank/DDBJ databases">
        <authorList>
            <person name="Laetsch R D."/>
            <person name="Stevens L."/>
            <person name="Kumar S."/>
            <person name="Blaxter L. M."/>
        </authorList>
    </citation>
    <scope>NUCLEOTIDE SEQUENCE [LARGE SCALE GENOMIC DNA]</scope>
</reference>
<evidence type="ECO:0000256" key="16">
    <source>
        <dbReference type="ARBA" id="ARBA00023242"/>
    </source>
</evidence>
<feature type="compositionally biased region" description="Basic and acidic residues" evidence="18">
    <location>
        <begin position="477"/>
        <end position="493"/>
    </location>
</feature>
<feature type="compositionally biased region" description="Basic and acidic residues" evidence="18">
    <location>
        <begin position="221"/>
        <end position="247"/>
    </location>
</feature>
<dbReference type="GO" id="GO:0003729">
    <property type="term" value="F:mRNA binding"/>
    <property type="evidence" value="ECO:0007669"/>
    <property type="project" value="InterPro"/>
</dbReference>